<dbReference type="AlphaFoldDB" id="A0A1I1GJD4"/>
<accession>A0A1I1GJD4</accession>
<feature type="transmembrane region" description="Helical" evidence="7">
    <location>
        <begin position="384"/>
        <end position="407"/>
    </location>
</feature>
<proteinExistence type="inferred from homology"/>
<feature type="transmembrane region" description="Helical" evidence="7">
    <location>
        <begin position="291"/>
        <end position="312"/>
    </location>
</feature>
<sequence length="414" mass="43402">MMFPSQIARLGPFARDLLAYSVSEAAAKASRLFVVIAVARTMEAEAIGIAAAALAASDILKALTENGAVQRIIAAPDAALESTCRTASRIFWVWCLGLFALQVAVAGALFAVGGTAVISMLIVILAAEYLFMPAGLVQVALAMREGKLRQTAAISAGQVVGANVACVALALIWPGPLALVLPRLMSAPIWLVAVRRLRPWSPDRTQPFAPLRPFVAYGGAVLGVEVVKALRLQIDKLLVGLLMGAEILGLYFMAFNAGLGLANSFALAFARVLFPHLCASDDRASALQRGLTLALRVIVPMVVLQSLAAPFYVPVLFGPEWQDLSGVVAILCLAAIPGVVWSAAAQWLRAENRPDLEFVATLAMTAALIANTALMAPYGLTALAWGYLVTATVTQLLAALLPLAGALKPAAAEV</sequence>
<feature type="transmembrane region" description="Helical" evidence="7">
    <location>
        <begin position="118"/>
        <end position="141"/>
    </location>
</feature>
<comment type="similarity">
    <text evidence="2">Belongs to the polysaccharide synthase family.</text>
</comment>
<feature type="transmembrane region" description="Helical" evidence="7">
    <location>
        <begin position="237"/>
        <end position="255"/>
    </location>
</feature>
<organism evidence="8 9">
    <name type="scientific">Tropicimonas isoalkanivorans</name>
    <dbReference type="NCBI Taxonomy" id="441112"/>
    <lineage>
        <taxon>Bacteria</taxon>
        <taxon>Pseudomonadati</taxon>
        <taxon>Pseudomonadota</taxon>
        <taxon>Alphaproteobacteria</taxon>
        <taxon>Rhodobacterales</taxon>
        <taxon>Roseobacteraceae</taxon>
        <taxon>Tropicimonas</taxon>
    </lineage>
</organism>
<keyword evidence="9" id="KW-1185">Reference proteome</keyword>
<dbReference type="GO" id="GO:0005886">
    <property type="term" value="C:plasma membrane"/>
    <property type="evidence" value="ECO:0007669"/>
    <property type="project" value="UniProtKB-SubCell"/>
</dbReference>
<dbReference type="Proteomes" id="UP000198728">
    <property type="component" value="Unassembled WGS sequence"/>
</dbReference>
<evidence type="ECO:0000256" key="2">
    <source>
        <dbReference type="ARBA" id="ARBA00007430"/>
    </source>
</evidence>
<evidence type="ECO:0000313" key="9">
    <source>
        <dbReference type="Proteomes" id="UP000198728"/>
    </source>
</evidence>
<dbReference type="Pfam" id="PF13440">
    <property type="entry name" value="Polysacc_synt_3"/>
    <property type="match status" value="1"/>
</dbReference>
<dbReference type="InterPro" id="IPR050833">
    <property type="entry name" value="Poly_Biosynth_Transport"/>
</dbReference>
<evidence type="ECO:0000256" key="4">
    <source>
        <dbReference type="ARBA" id="ARBA00022692"/>
    </source>
</evidence>
<evidence type="ECO:0000256" key="7">
    <source>
        <dbReference type="SAM" id="Phobius"/>
    </source>
</evidence>
<dbReference type="RefSeq" id="WP_245758757.1">
    <property type="nucleotide sequence ID" value="NZ_FOLG01000002.1"/>
</dbReference>
<evidence type="ECO:0000256" key="5">
    <source>
        <dbReference type="ARBA" id="ARBA00022989"/>
    </source>
</evidence>
<evidence type="ECO:0000313" key="8">
    <source>
        <dbReference type="EMBL" id="SFC09443.1"/>
    </source>
</evidence>
<feature type="transmembrane region" description="Helical" evidence="7">
    <location>
        <begin position="153"/>
        <end position="173"/>
    </location>
</feature>
<keyword evidence="4 7" id="KW-0812">Transmembrane</keyword>
<comment type="subcellular location">
    <subcellularLocation>
        <location evidence="1">Cell membrane</location>
        <topology evidence="1">Multi-pass membrane protein</topology>
    </subcellularLocation>
</comment>
<feature type="transmembrane region" description="Helical" evidence="7">
    <location>
        <begin position="90"/>
        <end position="112"/>
    </location>
</feature>
<dbReference type="EMBL" id="FOLG01000002">
    <property type="protein sequence ID" value="SFC09443.1"/>
    <property type="molecule type" value="Genomic_DNA"/>
</dbReference>
<keyword evidence="6 7" id="KW-0472">Membrane</keyword>
<reference evidence="8 9" key="1">
    <citation type="submission" date="2016-10" db="EMBL/GenBank/DDBJ databases">
        <authorList>
            <person name="de Groot N.N."/>
        </authorList>
    </citation>
    <scope>NUCLEOTIDE SEQUENCE [LARGE SCALE GENOMIC DNA]</scope>
    <source>
        <strain evidence="8 9">DSM 19548</strain>
    </source>
</reference>
<evidence type="ECO:0000256" key="6">
    <source>
        <dbReference type="ARBA" id="ARBA00023136"/>
    </source>
</evidence>
<feature type="transmembrane region" description="Helical" evidence="7">
    <location>
        <begin position="356"/>
        <end position="378"/>
    </location>
</feature>
<protein>
    <submittedName>
        <fullName evidence="8">Polysaccharide transporter, PST family</fullName>
    </submittedName>
</protein>
<evidence type="ECO:0000256" key="3">
    <source>
        <dbReference type="ARBA" id="ARBA00022475"/>
    </source>
</evidence>
<feature type="transmembrane region" description="Helical" evidence="7">
    <location>
        <begin position="324"/>
        <end position="344"/>
    </location>
</feature>
<gene>
    <name evidence="8" type="ORF">SAMN04488094_102515</name>
</gene>
<keyword evidence="5 7" id="KW-1133">Transmembrane helix</keyword>
<dbReference type="STRING" id="441112.SAMN04488094_102515"/>
<evidence type="ECO:0000256" key="1">
    <source>
        <dbReference type="ARBA" id="ARBA00004651"/>
    </source>
</evidence>
<dbReference type="PANTHER" id="PTHR30250">
    <property type="entry name" value="PST FAMILY PREDICTED COLANIC ACID TRANSPORTER"/>
    <property type="match status" value="1"/>
</dbReference>
<name>A0A1I1GJD4_9RHOB</name>
<dbReference type="PANTHER" id="PTHR30250:SF10">
    <property type="entry name" value="LIPOPOLYSACCHARIDE BIOSYNTHESIS PROTEIN WZXC"/>
    <property type="match status" value="1"/>
</dbReference>
<keyword evidence="3" id="KW-1003">Cell membrane</keyword>